<organism evidence="1">
    <name type="scientific">marine sediment metagenome</name>
    <dbReference type="NCBI Taxonomy" id="412755"/>
    <lineage>
        <taxon>unclassified sequences</taxon>
        <taxon>metagenomes</taxon>
        <taxon>ecological metagenomes</taxon>
    </lineage>
</organism>
<accession>X1KM78</accession>
<proteinExistence type="predicted"/>
<protein>
    <submittedName>
        <fullName evidence="1">Uncharacterized protein</fullName>
    </submittedName>
</protein>
<name>X1KM78_9ZZZZ</name>
<dbReference type="AlphaFoldDB" id="X1KM78"/>
<sequence length="88" mass="10462">MTWTEEQINVIVGERLKSWWLLDIFNLYGVLHIGNTIKGQWDLKKKFMKLSEGRLSISLEDFEDCKDEEEVRDTFSELLEERVKAKLV</sequence>
<gene>
    <name evidence="1" type="ORF">S06H3_21721</name>
</gene>
<dbReference type="EMBL" id="BARV01011455">
    <property type="protein sequence ID" value="GAI08187.1"/>
    <property type="molecule type" value="Genomic_DNA"/>
</dbReference>
<evidence type="ECO:0000313" key="1">
    <source>
        <dbReference type="EMBL" id="GAI08187.1"/>
    </source>
</evidence>
<comment type="caution">
    <text evidence="1">The sequence shown here is derived from an EMBL/GenBank/DDBJ whole genome shotgun (WGS) entry which is preliminary data.</text>
</comment>
<reference evidence="1" key="1">
    <citation type="journal article" date="2014" name="Front. Microbiol.">
        <title>High frequency of phylogenetically diverse reductive dehalogenase-homologous genes in deep subseafloor sedimentary metagenomes.</title>
        <authorList>
            <person name="Kawai M."/>
            <person name="Futagami T."/>
            <person name="Toyoda A."/>
            <person name="Takaki Y."/>
            <person name="Nishi S."/>
            <person name="Hori S."/>
            <person name="Arai W."/>
            <person name="Tsubouchi T."/>
            <person name="Morono Y."/>
            <person name="Uchiyama I."/>
            <person name="Ito T."/>
            <person name="Fujiyama A."/>
            <person name="Inagaki F."/>
            <person name="Takami H."/>
        </authorList>
    </citation>
    <scope>NUCLEOTIDE SEQUENCE</scope>
    <source>
        <strain evidence="1">Expedition CK06-06</strain>
    </source>
</reference>